<dbReference type="InterPro" id="IPR005467">
    <property type="entry name" value="His_kinase_dom"/>
</dbReference>
<keyword evidence="7" id="KW-0067">ATP-binding</keyword>
<organism evidence="11 12">
    <name type="scientific">Hymenobacter swuensis DY53</name>
    <dbReference type="NCBI Taxonomy" id="1227739"/>
    <lineage>
        <taxon>Bacteria</taxon>
        <taxon>Pseudomonadati</taxon>
        <taxon>Bacteroidota</taxon>
        <taxon>Cytophagia</taxon>
        <taxon>Cytophagales</taxon>
        <taxon>Hymenobacteraceae</taxon>
        <taxon>Hymenobacter</taxon>
    </lineage>
</organism>
<dbReference type="EMBL" id="CP007145">
    <property type="protein sequence ID" value="AHJ98136.1"/>
    <property type="molecule type" value="Genomic_DNA"/>
</dbReference>
<dbReference type="HOGENOM" id="CLU_000445_20_6_10"/>
<keyword evidence="3" id="KW-0597">Phosphoprotein</keyword>
<evidence type="ECO:0000259" key="10">
    <source>
        <dbReference type="PROSITE" id="PS50109"/>
    </source>
</evidence>
<dbReference type="CDD" id="cd16917">
    <property type="entry name" value="HATPase_UhpB-NarQ-NarX-like"/>
    <property type="match status" value="1"/>
</dbReference>
<dbReference type="GO" id="GO:0000155">
    <property type="term" value="F:phosphorelay sensor kinase activity"/>
    <property type="evidence" value="ECO:0007669"/>
    <property type="project" value="InterPro"/>
</dbReference>
<evidence type="ECO:0000256" key="6">
    <source>
        <dbReference type="ARBA" id="ARBA00022777"/>
    </source>
</evidence>
<accession>W8F691</accession>
<dbReference type="InterPro" id="IPR011712">
    <property type="entry name" value="Sig_transdc_His_kin_sub3_dim/P"/>
</dbReference>
<evidence type="ECO:0000256" key="1">
    <source>
        <dbReference type="ARBA" id="ARBA00000085"/>
    </source>
</evidence>
<dbReference type="InterPro" id="IPR050482">
    <property type="entry name" value="Sensor_HK_TwoCompSys"/>
</dbReference>
<keyword evidence="9" id="KW-1133">Transmembrane helix</keyword>
<dbReference type="GO" id="GO:0005524">
    <property type="term" value="F:ATP binding"/>
    <property type="evidence" value="ECO:0007669"/>
    <property type="project" value="UniProtKB-KW"/>
</dbReference>
<feature type="domain" description="Histidine kinase" evidence="10">
    <location>
        <begin position="70"/>
        <end position="263"/>
    </location>
</feature>
<feature type="transmembrane region" description="Helical" evidence="9">
    <location>
        <begin position="12"/>
        <end position="33"/>
    </location>
</feature>
<gene>
    <name evidence="11" type="ORF">Hsw_2541</name>
</gene>
<dbReference type="Pfam" id="PF07730">
    <property type="entry name" value="HisKA_3"/>
    <property type="match status" value="1"/>
</dbReference>
<dbReference type="InterPro" id="IPR003594">
    <property type="entry name" value="HATPase_dom"/>
</dbReference>
<evidence type="ECO:0000256" key="8">
    <source>
        <dbReference type="ARBA" id="ARBA00023012"/>
    </source>
</evidence>
<dbReference type="Gene3D" id="1.20.5.1930">
    <property type="match status" value="1"/>
</dbReference>
<name>W8F691_9BACT</name>
<evidence type="ECO:0000256" key="4">
    <source>
        <dbReference type="ARBA" id="ARBA00022679"/>
    </source>
</evidence>
<dbReference type="OrthoDB" id="9760839at2"/>
<protein>
    <recommendedName>
        <fullName evidence="2">histidine kinase</fullName>
        <ecNumber evidence="2">2.7.13.3</ecNumber>
    </recommendedName>
</protein>
<dbReference type="PATRIC" id="fig|1227739.3.peg.2732"/>
<dbReference type="InterPro" id="IPR036890">
    <property type="entry name" value="HATPase_C_sf"/>
</dbReference>
<evidence type="ECO:0000313" key="12">
    <source>
        <dbReference type="Proteomes" id="UP000019423"/>
    </source>
</evidence>
<dbReference type="Pfam" id="PF02518">
    <property type="entry name" value="HATPase_c"/>
    <property type="match status" value="1"/>
</dbReference>
<dbReference type="SMART" id="SM00387">
    <property type="entry name" value="HATPase_c"/>
    <property type="match status" value="1"/>
</dbReference>
<dbReference type="GO" id="GO:0016020">
    <property type="term" value="C:membrane"/>
    <property type="evidence" value="ECO:0007669"/>
    <property type="project" value="InterPro"/>
</dbReference>
<dbReference type="eggNOG" id="COG4585">
    <property type="taxonomic scope" value="Bacteria"/>
</dbReference>
<evidence type="ECO:0000256" key="7">
    <source>
        <dbReference type="ARBA" id="ARBA00022840"/>
    </source>
</evidence>
<proteinExistence type="predicted"/>
<dbReference type="KEGG" id="hsw:Hsw_2541"/>
<keyword evidence="9" id="KW-0812">Transmembrane</keyword>
<dbReference type="Gene3D" id="3.30.565.10">
    <property type="entry name" value="Histidine kinase-like ATPase, C-terminal domain"/>
    <property type="match status" value="1"/>
</dbReference>
<keyword evidence="8" id="KW-0902">Two-component regulatory system</keyword>
<dbReference type="GO" id="GO:0046983">
    <property type="term" value="F:protein dimerization activity"/>
    <property type="evidence" value="ECO:0007669"/>
    <property type="project" value="InterPro"/>
</dbReference>
<sequence length="263" mass="28893">MDKPKEIEFAWLLFAGIVTMLLLALAVIIFVIVHQRRVHALRLALQQQELAYQTKMLRSIITSQETERERIAQDLHDEIGASLSAARLFINQINYEDSTPAVQELAQQASQIVGDTLKSVRRIVQNMSPMALDKLGLCRAIKQLSSRLEATGLQIESQLDAAVEQLPAETQLALYRIIQEAFANALKHARATALTLYLHRNANELLLRISDDGCGFVLAQATAGTTDGMGLAGIAARVKLLEGNLHVNSLPGSGTHIVLRLPC</sequence>
<keyword evidence="9" id="KW-0472">Membrane</keyword>
<dbReference type="AlphaFoldDB" id="W8F691"/>
<evidence type="ECO:0000256" key="3">
    <source>
        <dbReference type="ARBA" id="ARBA00022553"/>
    </source>
</evidence>
<dbReference type="SUPFAM" id="SSF55874">
    <property type="entry name" value="ATPase domain of HSP90 chaperone/DNA topoisomerase II/histidine kinase"/>
    <property type="match status" value="1"/>
</dbReference>
<dbReference type="RefSeq" id="WP_081768409.1">
    <property type="nucleotide sequence ID" value="NZ_CP007145.1"/>
</dbReference>
<reference evidence="11 12" key="1">
    <citation type="submission" date="2014-01" db="EMBL/GenBank/DDBJ databases">
        <title>Complete genome sequence of ionizing-radiation resistance bacterium Hymenobacter swuensis DY53.</title>
        <authorList>
            <person name="Jung J.-H."/>
            <person name="Jeong S.-W."/>
            <person name="Joe M.-H."/>
            <person name="Cho y.-j."/>
            <person name="Kim M.-K."/>
            <person name="Lim S.-Y."/>
        </authorList>
    </citation>
    <scope>NUCLEOTIDE SEQUENCE [LARGE SCALE GENOMIC DNA]</scope>
    <source>
        <strain evidence="11 12">DY53</strain>
    </source>
</reference>
<dbReference type="PANTHER" id="PTHR24421:SF10">
    <property type="entry name" value="NITRATE_NITRITE SENSOR PROTEIN NARQ"/>
    <property type="match status" value="1"/>
</dbReference>
<comment type="catalytic activity">
    <reaction evidence="1">
        <text>ATP + protein L-histidine = ADP + protein N-phospho-L-histidine.</text>
        <dbReference type="EC" id="2.7.13.3"/>
    </reaction>
</comment>
<evidence type="ECO:0000256" key="5">
    <source>
        <dbReference type="ARBA" id="ARBA00022741"/>
    </source>
</evidence>
<evidence type="ECO:0000256" key="2">
    <source>
        <dbReference type="ARBA" id="ARBA00012438"/>
    </source>
</evidence>
<keyword evidence="6 11" id="KW-0418">Kinase</keyword>
<dbReference type="PANTHER" id="PTHR24421">
    <property type="entry name" value="NITRATE/NITRITE SENSOR PROTEIN NARX-RELATED"/>
    <property type="match status" value="1"/>
</dbReference>
<keyword evidence="4 11" id="KW-0808">Transferase</keyword>
<dbReference type="Proteomes" id="UP000019423">
    <property type="component" value="Chromosome"/>
</dbReference>
<dbReference type="PROSITE" id="PS50109">
    <property type="entry name" value="HIS_KIN"/>
    <property type="match status" value="1"/>
</dbReference>
<evidence type="ECO:0000313" key="11">
    <source>
        <dbReference type="EMBL" id="AHJ98136.1"/>
    </source>
</evidence>
<keyword evidence="12" id="KW-1185">Reference proteome</keyword>
<evidence type="ECO:0000256" key="9">
    <source>
        <dbReference type="SAM" id="Phobius"/>
    </source>
</evidence>
<dbReference type="EC" id="2.7.13.3" evidence="2"/>
<keyword evidence="5" id="KW-0547">Nucleotide-binding</keyword>
<dbReference type="STRING" id="1227739.Hsw_2541"/>